<gene>
    <name evidence="5" type="ORF">SAMN06265370_11635</name>
</gene>
<feature type="domain" description="Phosphogluconate dehydrogenase NAD-binding putative C-terminal" evidence="4">
    <location>
        <begin position="201"/>
        <end position="270"/>
    </location>
</feature>
<evidence type="ECO:0000259" key="3">
    <source>
        <dbReference type="Pfam" id="PF03446"/>
    </source>
</evidence>
<accession>A0A238YCW8</accession>
<dbReference type="InterPro" id="IPR015814">
    <property type="entry name" value="Pgluconate_DH_NAD-bd_C"/>
</dbReference>
<evidence type="ECO:0000313" key="5">
    <source>
        <dbReference type="EMBL" id="SNR68977.1"/>
    </source>
</evidence>
<dbReference type="EMBL" id="FZNN01000016">
    <property type="protein sequence ID" value="SNR68977.1"/>
    <property type="molecule type" value="Genomic_DNA"/>
</dbReference>
<dbReference type="GO" id="GO:0050661">
    <property type="term" value="F:NADP binding"/>
    <property type="evidence" value="ECO:0007669"/>
    <property type="project" value="InterPro"/>
</dbReference>
<dbReference type="Gene3D" id="3.40.50.720">
    <property type="entry name" value="NAD(P)-binding Rossmann-like Domain"/>
    <property type="match status" value="1"/>
</dbReference>
<dbReference type="AlphaFoldDB" id="A0A238YCW8"/>
<dbReference type="SUPFAM" id="SSF51735">
    <property type="entry name" value="NAD(P)-binding Rossmann-fold domains"/>
    <property type="match status" value="1"/>
</dbReference>
<dbReference type="InterPro" id="IPR036291">
    <property type="entry name" value="NAD(P)-bd_dom_sf"/>
</dbReference>
<reference evidence="5 6" key="1">
    <citation type="submission" date="2017-06" db="EMBL/GenBank/DDBJ databases">
        <authorList>
            <person name="Kim H.J."/>
            <person name="Triplett B.A."/>
        </authorList>
    </citation>
    <scope>NUCLEOTIDE SEQUENCE [LARGE SCALE GENOMIC DNA]</scope>
    <source>
        <strain evidence="5 6">DSM 29052</strain>
    </source>
</reference>
<organism evidence="5 6">
    <name type="scientific">Puniceibacterium sediminis</name>
    <dbReference type="NCBI Taxonomy" id="1608407"/>
    <lineage>
        <taxon>Bacteria</taxon>
        <taxon>Pseudomonadati</taxon>
        <taxon>Pseudomonadota</taxon>
        <taxon>Alphaproteobacteria</taxon>
        <taxon>Rhodobacterales</taxon>
        <taxon>Paracoccaceae</taxon>
        <taxon>Puniceibacterium</taxon>
    </lineage>
</organism>
<dbReference type="Pfam" id="PF09130">
    <property type="entry name" value="DUF1932"/>
    <property type="match status" value="1"/>
</dbReference>
<keyword evidence="1" id="KW-0560">Oxidoreductase</keyword>
<dbReference type="InterPro" id="IPR006115">
    <property type="entry name" value="6PGDH_NADP-bd"/>
</dbReference>
<evidence type="ECO:0000259" key="4">
    <source>
        <dbReference type="Pfam" id="PF09130"/>
    </source>
</evidence>
<dbReference type="InterPro" id="IPR008927">
    <property type="entry name" value="6-PGluconate_DH-like_C_sf"/>
</dbReference>
<proteinExistence type="predicted"/>
<name>A0A238YCW8_9RHOB</name>
<feature type="domain" description="6-phosphogluconate dehydrogenase NADP-binding" evidence="3">
    <location>
        <begin position="11"/>
        <end position="140"/>
    </location>
</feature>
<evidence type="ECO:0000256" key="1">
    <source>
        <dbReference type="ARBA" id="ARBA00023002"/>
    </source>
</evidence>
<dbReference type="Proteomes" id="UP000198417">
    <property type="component" value="Unassembled WGS sequence"/>
</dbReference>
<dbReference type="PIRSF" id="PIRSF000103">
    <property type="entry name" value="HIBADH"/>
    <property type="match status" value="1"/>
</dbReference>
<dbReference type="OrthoDB" id="4333at2"/>
<dbReference type="Pfam" id="PF03446">
    <property type="entry name" value="NAD_binding_2"/>
    <property type="match status" value="1"/>
</dbReference>
<keyword evidence="6" id="KW-1185">Reference proteome</keyword>
<dbReference type="InterPro" id="IPR015815">
    <property type="entry name" value="HIBADH-related"/>
</dbReference>
<feature type="active site" evidence="2">
    <location>
        <position position="180"/>
    </location>
</feature>
<evidence type="ECO:0000256" key="2">
    <source>
        <dbReference type="PIRSR" id="PIRSR000103-1"/>
    </source>
</evidence>
<evidence type="ECO:0000313" key="6">
    <source>
        <dbReference type="Proteomes" id="UP000198417"/>
    </source>
</evidence>
<dbReference type="Gene3D" id="1.10.1040.10">
    <property type="entry name" value="N-(1-d-carboxylethyl)-l-norvaline Dehydrogenase, domain 2"/>
    <property type="match status" value="1"/>
</dbReference>
<dbReference type="InterPro" id="IPR013328">
    <property type="entry name" value="6PGD_dom2"/>
</dbReference>
<sequence length="295" mass="31417">MTGSTNRPDHVAFVGFGEAGTAFATGWNDARPGDLRAYDIKTDMPETRQALLDRYGSHAVNGQDRLAAALDGVEAVFCVVTADQAYAAAQAAAPLIAPGTVWFDCNSCAPGTKRRSAEVIGAAGGRYVDVAVMAPVYPKRHHVPLLIAGPHVEAAEAILKALDMKPKPAGDEVGRASSIKMLRSVMIKGMEALTAECFLAARRAGVEDEVIGSLEASDPDIKWRTRGTYNLERMMVHGARRAAEMKEVAITVDELGLGGHMAAAAAVWQEMISDLGADPGEDDLYKRADLILSRL</sequence>
<protein>
    <submittedName>
        <fullName evidence="5">3-hydroxyisobutyrate dehydrogenase</fullName>
    </submittedName>
</protein>
<dbReference type="SUPFAM" id="SSF48179">
    <property type="entry name" value="6-phosphogluconate dehydrogenase C-terminal domain-like"/>
    <property type="match status" value="1"/>
</dbReference>
<dbReference type="GO" id="GO:0016491">
    <property type="term" value="F:oxidoreductase activity"/>
    <property type="evidence" value="ECO:0007669"/>
    <property type="project" value="UniProtKB-KW"/>
</dbReference>
<dbReference type="RefSeq" id="WP_089272295.1">
    <property type="nucleotide sequence ID" value="NZ_FZNN01000016.1"/>
</dbReference>